<keyword evidence="1" id="KW-0472">Membrane</keyword>
<keyword evidence="3" id="KW-1185">Reference proteome</keyword>
<evidence type="ECO:0000313" key="3">
    <source>
        <dbReference type="Proteomes" id="UP001197875"/>
    </source>
</evidence>
<dbReference type="GO" id="GO:0005886">
    <property type="term" value="C:plasma membrane"/>
    <property type="evidence" value="ECO:0007669"/>
    <property type="project" value="UniProtKB-SubCell"/>
</dbReference>
<evidence type="ECO:0000256" key="1">
    <source>
        <dbReference type="SAM" id="Phobius"/>
    </source>
</evidence>
<feature type="transmembrane region" description="Helical" evidence="1">
    <location>
        <begin position="93"/>
        <end position="115"/>
    </location>
</feature>
<proteinExistence type="predicted"/>
<protein>
    <submittedName>
        <fullName evidence="2">ABC transporter permease</fullName>
    </submittedName>
</protein>
<dbReference type="RefSeq" id="WP_227615449.1">
    <property type="nucleotide sequence ID" value="NZ_JAJEPR010000018.1"/>
</dbReference>
<reference evidence="2 3" key="1">
    <citation type="submission" date="2021-10" db="EMBL/GenBank/DDBJ databases">
        <title>Anaerobic single-cell dispensing facilitates the cultivation of human gut bacteria.</title>
        <authorList>
            <person name="Afrizal A."/>
        </authorList>
    </citation>
    <scope>NUCLEOTIDE SEQUENCE [LARGE SCALE GENOMIC DNA]</scope>
    <source>
        <strain evidence="2 3">CLA-AA-H277</strain>
    </source>
</reference>
<dbReference type="EMBL" id="JAJEPR010000018">
    <property type="protein sequence ID" value="MCC2190337.1"/>
    <property type="molecule type" value="Genomic_DNA"/>
</dbReference>
<evidence type="ECO:0000313" key="2">
    <source>
        <dbReference type="EMBL" id="MCC2190337.1"/>
    </source>
</evidence>
<sequence length="294" mass="32137">MSNLFSAGLYRLRKSKVFWLALIFMAVISVILCVEMARNAVTDPNITFADGMFSNQAVMNLVMAVFVTLFLGTEYSDRTIRNKIISGHSRSTIYLAAFLVSSVGGLIIYAVSLGISAGLGSLLLHAAETPSVGKIFSQALIGALVCLVDAAFFTFFVMVLGNKTAGAVTGLVAGITLLTLGVAVYSRLSEDEFIYEPKSVYKAMQNLVGENTEESVDFYLNDDTEWVKLPNPRYLSGKLRLVYENLLDLNPVGQRAELSGWEFAKPARAVVFDLLEIVLFGAAGILIFRKKELK</sequence>
<feature type="transmembrane region" description="Helical" evidence="1">
    <location>
        <begin position="57"/>
        <end position="73"/>
    </location>
</feature>
<feature type="transmembrane region" description="Helical" evidence="1">
    <location>
        <begin position="135"/>
        <end position="160"/>
    </location>
</feature>
<comment type="caution">
    <text evidence="2">The sequence shown here is derived from an EMBL/GenBank/DDBJ whole genome shotgun (WGS) entry which is preliminary data.</text>
</comment>
<gene>
    <name evidence="2" type="ORF">LKD71_11045</name>
</gene>
<keyword evidence="1" id="KW-1133">Transmembrane helix</keyword>
<accession>A0AAE3DTR2</accession>
<feature type="transmembrane region" description="Helical" evidence="1">
    <location>
        <begin position="167"/>
        <end position="188"/>
    </location>
</feature>
<keyword evidence="1" id="KW-0812">Transmembrane</keyword>
<dbReference type="GO" id="GO:0140359">
    <property type="term" value="F:ABC-type transporter activity"/>
    <property type="evidence" value="ECO:0007669"/>
    <property type="project" value="InterPro"/>
</dbReference>
<dbReference type="AlphaFoldDB" id="A0AAE3DTR2"/>
<feature type="transmembrane region" description="Helical" evidence="1">
    <location>
        <begin position="17"/>
        <end position="37"/>
    </location>
</feature>
<dbReference type="Proteomes" id="UP001197875">
    <property type="component" value="Unassembled WGS sequence"/>
</dbReference>
<dbReference type="Pfam" id="PF12730">
    <property type="entry name" value="ABC2_membrane_4"/>
    <property type="match status" value="1"/>
</dbReference>
<feature type="transmembrane region" description="Helical" evidence="1">
    <location>
        <begin position="269"/>
        <end position="288"/>
    </location>
</feature>
<name>A0AAE3DTR2_9FIRM</name>
<organism evidence="2 3">
    <name type="scientific">Fusicatenibacter faecihominis</name>
    <dbReference type="NCBI Taxonomy" id="2881276"/>
    <lineage>
        <taxon>Bacteria</taxon>
        <taxon>Bacillati</taxon>
        <taxon>Bacillota</taxon>
        <taxon>Clostridia</taxon>
        <taxon>Lachnospirales</taxon>
        <taxon>Lachnospiraceae</taxon>
        <taxon>Fusicatenibacter</taxon>
    </lineage>
</organism>